<dbReference type="Proteomes" id="UP001141552">
    <property type="component" value="Unassembled WGS sequence"/>
</dbReference>
<reference evidence="2" key="2">
    <citation type="journal article" date="2023" name="Plants (Basel)">
        <title>Annotation of the Turnera subulata (Passifloraceae) Draft Genome Reveals the S-Locus Evolved after the Divergence of Turneroideae from Passifloroideae in a Stepwise Manner.</title>
        <authorList>
            <person name="Henning P.M."/>
            <person name="Roalson E.H."/>
            <person name="Mir W."/>
            <person name="McCubbin A.G."/>
            <person name="Shore J.S."/>
        </authorList>
    </citation>
    <scope>NUCLEOTIDE SEQUENCE</scope>
    <source>
        <strain evidence="2">F60SS</strain>
    </source>
</reference>
<keyword evidence="3" id="KW-1185">Reference proteome</keyword>
<dbReference type="AlphaFoldDB" id="A0A9Q0FTC7"/>
<organism evidence="2 3">
    <name type="scientific">Turnera subulata</name>
    <dbReference type="NCBI Taxonomy" id="218843"/>
    <lineage>
        <taxon>Eukaryota</taxon>
        <taxon>Viridiplantae</taxon>
        <taxon>Streptophyta</taxon>
        <taxon>Embryophyta</taxon>
        <taxon>Tracheophyta</taxon>
        <taxon>Spermatophyta</taxon>
        <taxon>Magnoliopsida</taxon>
        <taxon>eudicotyledons</taxon>
        <taxon>Gunneridae</taxon>
        <taxon>Pentapetalae</taxon>
        <taxon>rosids</taxon>
        <taxon>fabids</taxon>
        <taxon>Malpighiales</taxon>
        <taxon>Passifloraceae</taxon>
        <taxon>Turnera</taxon>
    </lineage>
</organism>
<feature type="compositionally biased region" description="Basic residues" evidence="1">
    <location>
        <begin position="69"/>
        <end position="81"/>
    </location>
</feature>
<dbReference type="EMBL" id="JAKUCV010003829">
    <property type="protein sequence ID" value="KAJ4837484.1"/>
    <property type="molecule type" value="Genomic_DNA"/>
</dbReference>
<evidence type="ECO:0000313" key="3">
    <source>
        <dbReference type="Proteomes" id="UP001141552"/>
    </source>
</evidence>
<feature type="region of interest" description="Disordered" evidence="1">
    <location>
        <begin position="1"/>
        <end position="21"/>
    </location>
</feature>
<feature type="region of interest" description="Disordered" evidence="1">
    <location>
        <begin position="57"/>
        <end position="101"/>
    </location>
</feature>
<feature type="compositionally biased region" description="Basic and acidic residues" evidence="1">
    <location>
        <begin position="1"/>
        <end position="11"/>
    </location>
</feature>
<reference evidence="2" key="1">
    <citation type="submission" date="2022-02" db="EMBL/GenBank/DDBJ databases">
        <authorList>
            <person name="Henning P.M."/>
            <person name="McCubbin A.G."/>
            <person name="Shore J.S."/>
        </authorList>
    </citation>
    <scope>NUCLEOTIDE SEQUENCE</scope>
    <source>
        <strain evidence="2">F60SS</strain>
        <tissue evidence="2">Leaves</tissue>
    </source>
</reference>
<evidence type="ECO:0000256" key="1">
    <source>
        <dbReference type="SAM" id="MobiDB-lite"/>
    </source>
</evidence>
<proteinExistence type="predicted"/>
<gene>
    <name evidence="2" type="ORF">Tsubulata_045347</name>
</gene>
<protein>
    <submittedName>
        <fullName evidence="2">Uncharacterized protein</fullName>
    </submittedName>
</protein>
<comment type="caution">
    <text evidence="2">The sequence shown here is derived from an EMBL/GenBank/DDBJ whole genome shotgun (WGS) entry which is preliminary data.</text>
</comment>
<accession>A0A9Q0FTC7</accession>
<feature type="compositionally biased region" description="Basic and acidic residues" evidence="1">
    <location>
        <begin position="82"/>
        <end position="92"/>
    </location>
</feature>
<evidence type="ECO:0000313" key="2">
    <source>
        <dbReference type="EMBL" id="KAJ4837484.1"/>
    </source>
</evidence>
<name>A0A9Q0FTC7_9ROSI</name>
<sequence>MLEGTKLRKNSDAISMLNPDAETAKGKEIRILAHSNKDRQKLENQPRAADLGFSTCRLKPRHSFPPSIRPHRRSVGKKRKGREGIGDGEVDRSGGGGGGEA</sequence>